<accession>A0A1R2B7S1</accession>
<evidence type="ECO:0000256" key="4">
    <source>
        <dbReference type="ARBA" id="ARBA00022729"/>
    </source>
</evidence>
<evidence type="ECO:0000256" key="6">
    <source>
        <dbReference type="ARBA" id="ARBA00022837"/>
    </source>
</evidence>
<dbReference type="OrthoDB" id="10045365at2759"/>
<dbReference type="InterPro" id="IPR046450">
    <property type="entry name" value="PA_dom_sf"/>
</dbReference>
<proteinExistence type="predicted"/>
<evidence type="ECO:0000256" key="9">
    <source>
        <dbReference type="ARBA" id="ARBA00023180"/>
    </source>
</evidence>
<organism evidence="14 15">
    <name type="scientific">Stentor coeruleus</name>
    <dbReference type="NCBI Taxonomy" id="5963"/>
    <lineage>
        <taxon>Eukaryota</taxon>
        <taxon>Sar</taxon>
        <taxon>Alveolata</taxon>
        <taxon>Ciliophora</taxon>
        <taxon>Postciliodesmatophora</taxon>
        <taxon>Heterotrichea</taxon>
        <taxon>Heterotrichida</taxon>
        <taxon>Stentoridae</taxon>
        <taxon>Stentor</taxon>
    </lineage>
</organism>
<reference evidence="14 15" key="1">
    <citation type="submission" date="2016-11" db="EMBL/GenBank/DDBJ databases">
        <title>The macronuclear genome of Stentor coeruleus: a giant cell with tiny introns.</title>
        <authorList>
            <person name="Slabodnick M."/>
            <person name="Ruby J.G."/>
            <person name="Reiff S.B."/>
            <person name="Swart E.C."/>
            <person name="Gosai S."/>
            <person name="Prabakaran S."/>
            <person name="Witkowska E."/>
            <person name="Larue G.E."/>
            <person name="Fisher S."/>
            <person name="Freeman R.M."/>
            <person name="Gunawardena J."/>
            <person name="Chu W."/>
            <person name="Stover N.A."/>
            <person name="Gregory B.D."/>
            <person name="Nowacki M."/>
            <person name="Derisi J."/>
            <person name="Roy S.W."/>
            <person name="Marshall W.F."/>
            <person name="Sood P."/>
        </authorList>
    </citation>
    <scope>NUCLEOTIDE SEQUENCE [LARGE SCALE GENOMIC DNA]</scope>
    <source>
        <strain evidence="14">WM001</strain>
    </source>
</reference>
<evidence type="ECO:0000313" key="14">
    <source>
        <dbReference type="EMBL" id="OMJ72660.1"/>
    </source>
</evidence>
<dbReference type="PANTHER" id="PTHR22702:SF1">
    <property type="entry name" value="PROTEASE-ASSOCIATED DOMAIN-CONTAINING PROTEIN 1"/>
    <property type="match status" value="1"/>
</dbReference>
<evidence type="ECO:0000256" key="5">
    <source>
        <dbReference type="ARBA" id="ARBA00022737"/>
    </source>
</evidence>
<evidence type="ECO:0000256" key="10">
    <source>
        <dbReference type="ARBA" id="ARBA00037847"/>
    </source>
</evidence>
<evidence type="ECO:0000313" key="15">
    <source>
        <dbReference type="Proteomes" id="UP000187209"/>
    </source>
</evidence>
<keyword evidence="4" id="KW-0732">Signal</keyword>
<gene>
    <name evidence="14" type="ORF">SteCoe_28828</name>
</gene>
<dbReference type="Pfam" id="PF02225">
    <property type="entry name" value="PA"/>
    <property type="match status" value="1"/>
</dbReference>
<keyword evidence="5" id="KW-0677">Repeat</keyword>
<protein>
    <submittedName>
        <fullName evidence="14">Uncharacterized protein</fullName>
    </submittedName>
</protein>
<dbReference type="AlphaFoldDB" id="A0A1R2B7S1"/>
<dbReference type="Gene3D" id="3.50.30.30">
    <property type="match status" value="1"/>
</dbReference>
<dbReference type="EMBL" id="MPUH01000882">
    <property type="protein sequence ID" value="OMJ72660.1"/>
    <property type="molecule type" value="Genomic_DNA"/>
</dbReference>
<comment type="subcellular location">
    <subcellularLocation>
        <location evidence="10">Endomembrane system</location>
        <topology evidence="10">Single-pass membrane protein</topology>
    </subcellularLocation>
    <subcellularLocation>
        <location evidence="1">Membrane</location>
        <topology evidence="1">Single-pass type I membrane protein</topology>
    </subcellularLocation>
</comment>
<keyword evidence="2" id="KW-0245">EGF-like domain</keyword>
<feature type="domain" description="Vacuolar sorting receptor thioredoxin-like" evidence="13">
    <location>
        <begin position="177"/>
        <end position="367"/>
    </location>
</feature>
<evidence type="ECO:0000259" key="12">
    <source>
        <dbReference type="Pfam" id="PF02225"/>
    </source>
</evidence>
<keyword evidence="15" id="KW-1185">Reference proteome</keyword>
<evidence type="ECO:0000256" key="1">
    <source>
        <dbReference type="ARBA" id="ARBA00004479"/>
    </source>
</evidence>
<keyword evidence="7 11" id="KW-1133">Transmembrane helix</keyword>
<sequence>MFFLFLTIQLGLGNISIYSPSSLKEKFPSGISASLGNFGNPPYDTSVVGLLWYPESDGLGCQPFQSPCPYGENENFFVLVDRGECAFVLKVRHAQDRGARAVIIVNNEPGDVSNIIMRDNGLGGNLYIPAFLIKKSDGDEIKKTLEKTDVSLVLNFEMTSTSDMIYLSLFFSSGNQRSQLFMKDFADIGKQLTKSNTYFTPKYVVIQCLTCEFDNFSRPEVDCLGGGRYCAPDPDGPGPITGKKIVQEDLRQLCMFDQIKDDPKVSSYKQYFKFQERFTKDCGLDNYTKECSEKIMKSLGFDMALLEKCYQESFEGGKETDVAVNKRLGAEIEFWLSNGLNFYPAVIINGQLYRGDLDNDAVVIGICAGYSYMSRPDFCKNKTSEKTASGFKTSTVIIALVLFFGVLFAVLLIYRYISKKELEKEMVLMVNQGVSQYFALSETSTLKKSDRQAGRSSYV</sequence>
<evidence type="ECO:0000259" key="13">
    <source>
        <dbReference type="Pfam" id="PF25011"/>
    </source>
</evidence>
<keyword evidence="9" id="KW-0325">Glycoprotein</keyword>
<dbReference type="GO" id="GO:0016020">
    <property type="term" value="C:membrane"/>
    <property type="evidence" value="ECO:0007669"/>
    <property type="project" value="UniProtKB-SubCell"/>
</dbReference>
<evidence type="ECO:0000256" key="7">
    <source>
        <dbReference type="ARBA" id="ARBA00022989"/>
    </source>
</evidence>
<dbReference type="PANTHER" id="PTHR22702">
    <property type="entry name" value="PROTEASE-ASSOCIATED DOMAIN-CONTAINING PROTEIN"/>
    <property type="match status" value="1"/>
</dbReference>
<feature type="transmembrane region" description="Helical" evidence="11">
    <location>
        <begin position="396"/>
        <end position="417"/>
    </location>
</feature>
<dbReference type="Pfam" id="PF25011">
    <property type="entry name" value="VSR_TRX"/>
    <property type="match status" value="1"/>
</dbReference>
<comment type="caution">
    <text evidence="14">The sequence shown here is derived from an EMBL/GenBank/DDBJ whole genome shotgun (WGS) entry which is preliminary data.</text>
</comment>
<evidence type="ECO:0000256" key="11">
    <source>
        <dbReference type="SAM" id="Phobius"/>
    </source>
</evidence>
<evidence type="ECO:0000256" key="3">
    <source>
        <dbReference type="ARBA" id="ARBA00022692"/>
    </source>
</evidence>
<keyword evidence="6" id="KW-0106">Calcium</keyword>
<dbReference type="InterPro" id="IPR056858">
    <property type="entry name" value="VSR_TRX"/>
</dbReference>
<evidence type="ECO:0000256" key="8">
    <source>
        <dbReference type="ARBA" id="ARBA00023136"/>
    </source>
</evidence>
<feature type="domain" description="PA" evidence="12">
    <location>
        <begin position="58"/>
        <end position="141"/>
    </location>
</feature>
<name>A0A1R2B7S1_9CILI</name>
<keyword evidence="8 11" id="KW-0472">Membrane</keyword>
<keyword evidence="3 11" id="KW-0812">Transmembrane</keyword>
<evidence type="ECO:0000256" key="2">
    <source>
        <dbReference type="ARBA" id="ARBA00022536"/>
    </source>
</evidence>
<dbReference type="Proteomes" id="UP000187209">
    <property type="component" value="Unassembled WGS sequence"/>
</dbReference>
<dbReference type="GO" id="GO:0012505">
    <property type="term" value="C:endomembrane system"/>
    <property type="evidence" value="ECO:0007669"/>
    <property type="project" value="UniProtKB-SubCell"/>
</dbReference>
<dbReference type="SUPFAM" id="SSF52025">
    <property type="entry name" value="PA domain"/>
    <property type="match status" value="1"/>
</dbReference>
<dbReference type="InterPro" id="IPR003137">
    <property type="entry name" value="PA_domain"/>
</dbReference>